<protein>
    <submittedName>
        <fullName evidence="11">Uncharacterized protein</fullName>
    </submittedName>
</protein>
<comment type="caution">
    <text evidence="5">Lacks conserved residue(s) required for the propagation of feature annotation.</text>
</comment>
<dbReference type="PROSITE" id="PS51034">
    <property type="entry name" value="ZP_2"/>
    <property type="match status" value="1"/>
</dbReference>
<dbReference type="SUPFAM" id="SSF49854">
    <property type="entry name" value="Spermadhesin, CUB domain"/>
    <property type="match status" value="1"/>
</dbReference>
<dbReference type="SMART" id="SM00179">
    <property type="entry name" value="EGF_CA"/>
    <property type="match status" value="2"/>
</dbReference>
<dbReference type="PROSITE" id="PS01187">
    <property type="entry name" value="EGF_CA"/>
    <property type="match status" value="1"/>
</dbReference>
<dbReference type="InterPro" id="IPR018097">
    <property type="entry name" value="EGF_Ca-bd_CS"/>
</dbReference>
<feature type="region of interest" description="Disordered" evidence="6">
    <location>
        <begin position="1449"/>
        <end position="1487"/>
    </location>
</feature>
<dbReference type="InterPro" id="IPR035914">
    <property type="entry name" value="Sperma_CUB_dom_sf"/>
</dbReference>
<evidence type="ECO:0000256" key="2">
    <source>
        <dbReference type="ARBA" id="ARBA00022729"/>
    </source>
</evidence>
<dbReference type="Pfam" id="PF23283">
    <property type="entry name" value="D8C_UMOD"/>
    <property type="match status" value="1"/>
</dbReference>
<dbReference type="EMBL" id="CALNXK010000010">
    <property type="protein sequence ID" value="CAH3042551.1"/>
    <property type="molecule type" value="Genomic_DNA"/>
</dbReference>
<dbReference type="InterPro" id="IPR057774">
    <property type="entry name" value="D8C_UMOD/GP2/OIT3-like"/>
</dbReference>
<dbReference type="InterPro" id="IPR006571">
    <property type="entry name" value="TLDc_dom"/>
</dbReference>
<keyword evidence="4" id="KW-1015">Disulfide bond</keyword>
<keyword evidence="7" id="KW-0812">Transmembrane</keyword>
<dbReference type="Gene3D" id="2.10.25.10">
    <property type="entry name" value="Laminin"/>
    <property type="match status" value="2"/>
</dbReference>
<keyword evidence="2" id="KW-0732">Signal</keyword>
<proteinExistence type="predicted"/>
<dbReference type="Pfam" id="PF14670">
    <property type="entry name" value="FXa_inhibition"/>
    <property type="match status" value="2"/>
</dbReference>
<evidence type="ECO:0000256" key="1">
    <source>
        <dbReference type="ARBA" id="ARBA00022536"/>
    </source>
</evidence>
<dbReference type="InterPro" id="IPR000742">
    <property type="entry name" value="EGF"/>
</dbReference>
<dbReference type="Gene3D" id="2.60.40.3210">
    <property type="entry name" value="Zona pellucida, ZP-N domain"/>
    <property type="match status" value="1"/>
</dbReference>
<dbReference type="Pfam" id="PF00100">
    <property type="entry name" value="Zona_pellucida"/>
    <property type="match status" value="1"/>
</dbReference>
<dbReference type="SMART" id="SM00241">
    <property type="entry name" value="ZP"/>
    <property type="match status" value="1"/>
</dbReference>
<accession>A0ABN8N8M1</accession>
<keyword evidence="7" id="KW-0472">Membrane</keyword>
<feature type="domain" description="TLDc" evidence="10">
    <location>
        <begin position="714"/>
        <end position="894"/>
    </location>
</feature>
<keyword evidence="7" id="KW-1133">Transmembrane helix</keyword>
<dbReference type="InterPro" id="IPR055356">
    <property type="entry name" value="ZP-N"/>
</dbReference>
<reference evidence="11 12" key="1">
    <citation type="submission" date="2022-05" db="EMBL/GenBank/DDBJ databases">
        <authorList>
            <consortium name="Genoscope - CEA"/>
            <person name="William W."/>
        </authorList>
    </citation>
    <scope>NUCLEOTIDE SEQUENCE [LARGE SCALE GENOMIC DNA]</scope>
</reference>
<dbReference type="CDD" id="cd00054">
    <property type="entry name" value="EGF_CA"/>
    <property type="match status" value="1"/>
</dbReference>
<dbReference type="PANTHER" id="PTHR14002">
    <property type="entry name" value="ENDOGLIN/TGF-BETA RECEPTOR TYPE III"/>
    <property type="match status" value="1"/>
</dbReference>
<feature type="transmembrane region" description="Helical" evidence="7">
    <location>
        <begin position="1492"/>
        <end position="1516"/>
    </location>
</feature>
<evidence type="ECO:0000256" key="4">
    <source>
        <dbReference type="ARBA" id="ARBA00023157"/>
    </source>
</evidence>
<keyword evidence="3" id="KW-0677">Repeat</keyword>
<dbReference type="InterPro" id="IPR055355">
    <property type="entry name" value="ZP-C"/>
</dbReference>
<evidence type="ECO:0000259" key="8">
    <source>
        <dbReference type="PROSITE" id="PS01180"/>
    </source>
</evidence>
<evidence type="ECO:0000259" key="9">
    <source>
        <dbReference type="PROSITE" id="PS51034"/>
    </source>
</evidence>
<sequence length="1560" mass="173581">FLYFLFLYAYQLRFTFRLAFRRSFSSSYYCDQSTIGSGSIRGSGGSWRAKCNYCSSTTIASTGFHCTDYSSNEDWTVGENNFNYTFSSYDRWVVSYSSCCWISLSRYGNGAWFISTTVNLTRRSDNGRINSSPVSRSPAIVRWSEGCPSQSIRIPVEDADGDVVKCRYANYSESYFNNDSFPYGTFDEKTCLLTYNGNYGTAGTYAVALTIEDFPAGTTNFASITPFSAVGLQFLVIISSHSGSCNNVPVFTPSTPNDGECTEVQTGSLYRVVIEATLADYSKSVVEIVTSSPPGMQFTSLRFHGGVYYRNVTWYPNQYQVGQQSFCFKAVDSSGMGTEWRCVTILVGISSTPRVVWGSQTPQSPSSNSGPGYVWWSIQFDRVIKKPRTSSFIRLVLLPSGHTVYKVDTLSQFAIINSDLTTLWFAMPDAALSMNGSYAILMDRGAVVGQGCSYDGPPTPGITNTSDWHFTAGVCPVGYTLAPPDFSNCVDINECGSPSRSKRSFYWWGYTTPSSTQWLTTAITLRLFCLFSIGSCSRHIYSYLYSYGYLYSPGYPGCYADNLICTWLIEAPSGYYVHLYFYYLNLEYCGSSCFCDYLEIRDGSTLSSPLITKTCGSLGYFYVYSSGRFLLLRFRTDGRVQGAGFAGYYRTLSYRGSNWIPSNQVSSTSFVACVPSQTLVTRISTTLPIIPTTSSSYIPSTISYSEILGLNNSVIVGNNSEYLANLTNWIKPKRSESDWKLCWRASRDGWNGSRFHSLCDEKGPTVTIVKVGKYIFGGYTSLSWGYGCFFQYDPQAFLFSLVNKPGWAPVKLNQTAFYAGYYQMYSIYTCYSSGPTFGGGHDLGIHPSYNLYYTNLGYTYSPPSGYSYGTSFARSFLAGSYYFNPDEVETFYDTTFTSLAATRTISPSYTASSIASPSLSPSVSASQSVSPSTSPSVSASVPLLSSECSNHTYLEDYRRAQGFYNGPSGYYQCDNNLPFGWYRFRGPAGTQMASTCVGVNRCGSHGSGWLSTQHPLVSDGIVNATACFHWGGSCCLWSIKVRVRNCSGFYVYELRPTSSCHYRYCGDGEAASYSLSSSTGVRASQITPSSSSGYYVPSSSYALPAPVDFQFHVPSDCDQICANTPGSYRCSCVSGYQLSSDGKSCVDMDECLTNNGGCSHHCYNIPGSFYCGCPEGTTMASNNLTCIEPGVSVACDENNMTVSLEKQTFPFFNVSSLHLRYSSCRATENFTHFLISTPLNSCGTLVNETEDALIFWNEIRADAVIIDNVITRTHDIKFKFYCSYSRRKMLSIQFQPRHIFIGSEAGYGNFTFKMDFYKTAAFATPYTENDYPILVALNEYLYVKYSVESSASNQLVIMAENCKATRYGSFYSWPYYNIIQNGCEQDTTMEYTYNPLASSQKLKIRSFRFFNDYDVVYFHCELLACYKGNSNSRCSRGCLSSKRRKRRGAVDDEIEHEESTSKHILSSGPIMIKETETETEERDEGGMTKQTALIGGAAAAGGLSLIVIIALAVLAVKYRIARRFMNRNKVGDLYTTQDEQMSRRNAYIQEDDMIEREDSF</sequence>
<comment type="caution">
    <text evidence="11">The sequence shown here is derived from an EMBL/GenBank/DDBJ whole genome shotgun (WGS) entry which is preliminary data.</text>
</comment>
<evidence type="ECO:0000256" key="6">
    <source>
        <dbReference type="SAM" id="MobiDB-lite"/>
    </source>
</evidence>
<evidence type="ECO:0000256" key="5">
    <source>
        <dbReference type="PROSITE-ProRule" id="PRU00059"/>
    </source>
</evidence>
<dbReference type="Pfam" id="PF07534">
    <property type="entry name" value="TLD"/>
    <property type="match status" value="1"/>
</dbReference>
<keyword evidence="12" id="KW-1185">Reference proteome</keyword>
<keyword evidence="1" id="KW-0245">EGF-like domain</keyword>
<feature type="domain" description="ZP" evidence="9">
    <location>
        <begin position="1194"/>
        <end position="1441"/>
    </location>
</feature>
<dbReference type="PROSITE" id="PS51886">
    <property type="entry name" value="TLDC"/>
    <property type="match status" value="1"/>
</dbReference>
<dbReference type="Pfam" id="PF23344">
    <property type="entry name" value="ZP-N"/>
    <property type="match status" value="1"/>
</dbReference>
<dbReference type="PROSITE" id="PS01180">
    <property type="entry name" value="CUB"/>
    <property type="match status" value="1"/>
</dbReference>
<dbReference type="InterPro" id="IPR001881">
    <property type="entry name" value="EGF-like_Ca-bd_dom"/>
</dbReference>
<organism evidence="11 12">
    <name type="scientific">Porites lobata</name>
    <dbReference type="NCBI Taxonomy" id="104759"/>
    <lineage>
        <taxon>Eukaryota</taxon>
        <taxon>Metazoa</taxon>
        <taxon>Cnidaria</taxon>
        <taxon>Anthozoa</taxon>
        <taxon>Hexacorallia</taxon>
        <taxon>Scleractinia</taxon>
        <taxon>Fungiina</taxon>
        <taxon>Poritidae</taxon>
        <taxon>Porites</taxon>
    </lineage>
</organism>
<dbReference type="InterPro" id="IPR001507">
    <property type="entry name" value="ZP_dom"/>
</dbReference>
<dbReference type="InterPro" id="IPR000859">
    <property type="entry name" value="CUB_dom"/>
</dbReference>
<dbReference type="Gene3D" id="2.60.40.4100">
    <property type="entry name" value="Zona pellucida, ZP-C domain"/>
    <property type="match status" value="1"/>
</dbReference>
<feature type="non-terminal residue" evidence="11">
    <location>
        <position position="1"/>
    </location>
</feature>
<evidence type="ECO:0000256" key="3">
    <source>
        <dbReference type="ARBA" id="ARBA00022737"/>
    </source>
</evidence>
<name>A0ABN8N8M1_9CNID</name>
<evidence type="ECO:0000313" key="11">
    <source>
        <dbReference type="EMBL" id="CAH3042551.1"/>
    </source>
</evidence>
<evidence type="ECO:0000256" key="7">
    <source>
        <dbReference type="SAM" id="Phobius"/>
    </source>
</evidence>
<dbReference type="InterPro" id="IPR042235">
    <property type="entry name" value="ZP-C_dom"/>
</dbReference>
<dbReference type="SMART" id="SM00584">
    <property type="entry name" value="TLDc"/>
    <property type="match status" value="1"/>
</dbReference>
<feature type="domain" description="CUB" evidence="8">
    <location>
        <begin position="536"/>
        <end position="652"/>
    </location>
</feature>
<dbReference type="SMART" id="SM00181">
    <property type="entry name" value="EGF"/>
    <property type="match status" value="2"/>
</dbReference>
<evidence type="ECO:0000259" key="10">
    <source>
        <dbReference type="PROSITE" id="PS51886"/>
    </source>
</evidence>
<dbReference type="Pfam" id="PF00431">
    <property type="entry name" value="CUB"/>
    <property type="match status" value="1"/>
</dbReference>
<dbReference type="PANTHER" id="PTHR14002:SF43">
    <property type="entry name" value="DELTA-LIKE PROTEIN"/>
    <property type="match status" value="1"/>
</dbReference>
<dbReference type="CDD" id="cd00041">
    <property type="entry name" value="CUB"/>
    <property type="match status" value="1"/>
</dbReference>
<dbReference type="SUPFAM" id="SSF57196">
    <property type="entry name" value="EGF/Laminin"/>
    <property type="match status" value="2"/>
</dbReference>
<gene>
    <name evidence="11" type="ORF">PLOB_00000988</name>
</gene>
<dbReference type="Proteomes" id="UP001159405">
    <property type="component" value="Unassembled WGS sequence"/>
</dbReference>
<evidence type="ECO:0000313" key="12">
    <source>
        <dbReference type="Proteomes" id="UP001159405"/>
    </source>
</evidence>
<dbReference type="SMART" id="SM00042">
    <property type="entry name" value="CUB"/>
    <property type="match status" value="1"/>
</dbReference>
<dbReference type="Gene3D" id="2.60.120.290">
    <property type="entry name" value="Spermadhesin, CUB domain"/>
    <property type="match status" value="1"/>
</dbReference>